<evidence type="ECO:0000256" key="2">
    <source>
        <dbReference type="ARBA" id="ARBA00010231"/>
    </source>
</evidence>
<evidence type="ECO:0000313" key="13">
    <source>
        <dbReference type="Proteomes" id="UP001177160"/>
    </source>
</evidence>
<dbReference type="Gene3D" id="3.30.310.50">
    <property type="entry name" value="Alpha-D-phosphohexomutase, C-terminal domain"/>
    <property type="match status" value="1"/>
</dbReference>
<dbReference type="InterPro" id="IPR016066">
    <property type="entry name" value="A-D-PHexomutase_CS"/>
</dbReference>
<feature type="domain" description="Alpha-D-phosphohexomutase C-terminal" evidence="8">
    <location>
        <begin position="364"/>
        <end position="427"/>
    </location>
</feature>
<dbReference type="PRINTS" id="PR00509">
    <property type="entry name" value="PGMPMM"/>
</dbReference>
<keyword evidence="6" id="KW-0413">Isomerase</keyword>
<keyword evidence="3" id="KW-0597">Phosphoprotein</keyword>
<dbReference type="InterPro" id="IPR005845">
    <property type="entry name" value="A-D-PHexomutase_a/b/a-II"/>
</dbReference>
<evidence type="ECO:0000259" key="9">
    <source>
        <dbReference type="Pfam" id="PF02878"/>
    </source>
</evidence>
<organism evidence="12 13">
    <name type="scientific">Paracholeplasma manati</name>
    <dbReference type="NCBI Taxonomy" id="591373"/>
    <lineage>
        <taxon>Bacteria</taxon>
        <taxon>Bacillati</taxon>
        <taxon>Mycoplasmatota</taxon>
        <taxon>Mollicutes</taxon>
        <taxon>Acholeplasmatales</taxon>
        <taxon>Acholeplasmataceae</taxon>
        <taxon>Paracholeplasma</taxon>
    </lineage>
</organism>
<evidence type="ECO:0000256" key="3">
    <source>
        <dbReference type="ARBA" id="ARBA00022553"/>
    </source>
</evidence>
<dbReference type="Pfam" id="PF02880">
    <property type="entry name" value="PGM_PMM_III"/>
    <property type="match status" value="1"/>
</dbReference>
<gene>
    <name evidence="12" type="ORF">N7548_01390</name>
</gene>
<keyword evidence="4 7" id="KW-0479">Metal-binding</keyword>
<reference evidence="12" key="1">
    <citation type="submission" date="2022-09" db="EMBL/GenBank/DDBJ databases">
        <title>Novel Mycoplasma species identified in domestic and wild animals.</title>
        <authorList>
            <person name="Volokhov D.V."/>
            <person name="Furtak V.A."/>
            <person name="Zagorodnyaya T.A."/>
        </authorList>
    </citation>
    <scope>NUCLEOTIDE SEQUENCE</scope>
    <source>
        <strain evidence="12">Oakley</strain>
    </source>
</reference>
<dbReference type="RefSeq" id="WP_263607603.1">
    <property type="nucleotide sequence ID" value="NZ_JAOVQM010000001.1"/>
</dbReference>
<proteinExistence type="inferred from homology"/>
<evidence type="ECO:0000256" key="4">
    <source>
        <dbReference type="ARBA" id="ARBA00022723"/>
    </source>
</evidence>
<name>A0ABT2Y420_9MOLU</name>
<feature type="domain" description="Alpha-D-phosphohexomutase alpha/beta/alpha" evidence="11">
    <location>
        <begin position="246"/>
        <end position="355"/>
    </location>
</feature>
<dbReference type="Proteomes" id="UP001177160">
    <property type="component" value="Unassembled WGS sequence"/>
</dbReference>
<dbReference type="InterPro" id="IPR005846">
    <property type="entry name" value="A-D-PHexomutase_a/b/a-III"/>
</dbReference>
<dbReference type="InterPro" id="IPR036900">
    <property type="entry name" value="A-D-PHexomutase_C_sf"/>
</dbReference>
<dbReference type="Pfam" id="PF02878">
    <property type="entry name" value="PGM_PMM_I"/>
    <property type="match status" value="1"/>
</dbReference>
<dbReference type="SUPFAM" id="SSF55957">
    <property type="entry name" value="Phosphoglucomutase, C-terminal domain"/>
    <property type="match status" value="1"/>
</dbReference>
<dbReference type="InterPro" id="IPR005841">
    <property type="entry name" value="Alpha-D-phosphohexomutase_SF"/>
</dbReference>
<dbReference type="Pfam" id="PF02879">
    <property type="entry name" value="PGM_PMM_II"/>
    <property type="match status" value="1"/>
</dbReference>
<feature type="domain" description="Alpha-D-phosphohexomutase alpha/beta/alpha" evidence="10">
    <location>
        <begin position="156"/>
        <end position="242"/>
    </location>
</feature>
<keyword evidence="5 7" id="KW-0460">Magnesium</keyword>
<evidence type="ECO:0000259" key="8">
    <source>
        <dbReference type="Pfam" id="PF00408"/>
    </source>
</evidence>
<dbReference type="InterPro" id="IPR005844">
    <property type="entry name" value="A-D-PHexomutase_a/b/a-I"/>
</dbReference>
<dbReference type="InterPro" id="IPR005843">
    <property type="entry name" value="A-D-PHexomutase_C"/>
</dbReference>
<accession>A0ABT2Y420</accession>
<protein>
    <recommendedName>
        <fullName evidence="14">Phosphoglucosamine mutase</fullName>
    </recommendedName>
</protein>
<comment type="cofactor">
    <cofactor evidence="1">
        <name>Mg(2+)</name>
        <dbReference type="ChEBI" id="CHEBI:18420"/>
    </cofactor>
</comment>
<feature type="domain" description="Alpha-D-phosphohexomutase alpha/beta/alpha" evidence="9">
    <location>
        <begin position="3"/>
        <end position="126"/>
    </location>
</feature>
<evidence type="ECO:0000256" key="6">
    <source>
        <dbReference type="ARBA" id="ARBA00023235"/>
    </source>
</evidence>
<dbReference type="EMBL" id="JAOVQM010000001">
    <property type="protein sequence ID" value="MCV2231481.1"/>
    <property type="molecule type" value="Genomic_DNA"/>
</dbReference>
<evidence type="ECO:0000256" key="1">
    <source>
        <dbReference type="ARBA" id="ARBA00001946"/>
    </source>
</evidence>
<evidence type="ECO:0008006" key="14">
    <source>
        <dbReference type="Google" id="ProtNLM"/>
    </source>
</evidence>
<evidence type="ECO:0000256" key="5">
    <source>
        <dbReference type="ARBA" id="ARBA00022842"/>
    </source>
</evidence>
<comment type="caution">
    <text evidence="12">The sequence shown here is derived from an EMBL/GenBank/DDBJ whole genome shotgun (WGS) entry which is preliminary data.</text>
</comment>
<evidence type="ECO:0000259" key="10">
    <source>
        <dbReference type="Pfam" id="PF02879"/>
    </source>
</evidence>
<dbReference type="Pfam" id="PF00408">
    <property type="entry name" value="PGM_PMM_IV"/>
    <property type="match status" value="1"/>
</dbReference>
<dbReference type="SUPFAM" id="SSF53738">
    <property type="entry name" value="Phosphoglucomutase, first 3 domains"/>
    <property type="match status" value="3"/>
</dbReference>
<evidence type="ECO:0000313" key="12">
    <source>
        <dbReference type="EMBL" id="MCV2231481.1"/>
    </source>
</evidence>
<keyword evidence="13" id="KW-1185">Reference proteome</keyword>
<dbReference type="PANTHER" id="PTHR43771">
    <property type="entry name" value="PHOSPHOMANNOMUTASE"/>
    <property type="match status" value="1"/>
</dbReference>
<sequence>MGKYFGTDGIRGVAFEKLTAELAFKVGLAIGKVIQPKQIVIGTDTRQSNNMLAYSLASGAMSQGVDVLFAGVVSTPMIAYYSEMNQIIGVMITASHNPYYDNGIKIFDKGFKTVDELELKLEHIIDFGPFDVLEKWGSLNLTQDVEKLYIEFYEKLGLKPSKLSIIYDSAHGANYLIAKKLFDKYHPNALQINNQPDGLNINVDCGSTHMEMISEMVKSRKADIGFAFDGDADRCLVVNKKGELVDGDQMIYLFATHLKSKGELPKNHVVLTKMSNPGMLKKLKDNSISYSLTDVGDKYVFKEMNDHGYGLGGEASGHIILNHIMHSGDGLLSALYLLKIIEESGQSLETLLGDIQLYPLKMINIKNVDKGVLKRDSVNVLLEDVKKVLKDDYLLLVRPSGTEPLIRVTMSYQDEAVLNREINRIVELIKKEGSV</sequence>
<dbReference type="Gene3D" id="3.40.120.10">
    <property type="entry name" value="Alpha-D-Glucose-1,6-Bisphosphate, subunit A, domain 3"/>
    <property type="match status" value="3"/>
</dbReference>
<comment type="similarity">
    <text evidence="2 7">Belongs to the phosphohexose mutase family.</text>
</comment>
<evidence type="ECO:0000256" key="7">
    <source>
        <dbReference type="RuleBase" id="RU004326"/>
    </source>
</evidence>
<dbReference type="InterPro" id="IPR016055">
    <property type="entry name" value="A-D-PHexomutase_a/b/a-I/II/III"/>
</dbReference>
<dbReference type="PANTHER" id="PTHR43771:SF1">
    <property type="entry name" value="PHOSPHOMANNOMUTASE"/>
    <property type="match status" value="1"/>
</dbReference>
<dbReference type="PROSITE" id="PS00710">
    <property type="entry name" value="PGM_PMM"/>
    <property type="match status" value="1"/>
</dbReference>
<evidence type="ECO:0000259" key="11">
    <source>
        <dbReference type="Pfam" id="PF02880"/>
    </source>
</evidence>